<gene>
    <name evidence="5" type="ORF">VASRM7_533</name>
</gene>
<comment type="similarity">
    <text evidence="2">Belongs to the thiolase-like superfamily. Beta-ketoacyl-ACP synthases family.</text>
</comment>
<dbReference type="CDD" id="cd00833">
    <property type="entry name" value="PKS"/>
    <property type="match status" value="1"/>
</dbReference>
<dbReference type="EMBL" id="KF826684">
    <property type="protein sequence ID" value="AIS85776.1"/>
    <property type="molecule type" value="Genomic_DNA"/>
</dbReference>
<dbReference type="PANTHER" id="PTHR43775">
    <property type="entry name" value="FATTY ACID SYNTHASE"/>
    <property type="match status" value="1"/>
</dbReference>
<dbReference type="PANTHER" id="PTHR43775:SF51">
    <property type="entry name" value="INACTIVE PHENOLPHTHIOCEROL SYNTHESIS POLYKETIDE SYNTHASE TYPE I PKS1-RELATED"/>
    <property type="match status" value="1"/>
</dbReference>
<sequence length="452" mass="46673">MIETDRPPTAVPRGSDEGQPNAMTHDTHADAPTTDTPGDTAVAVVGLSCRLPGATDPEAFWELLAQGRDAVTDAPADRRPAGDEHTPGALRGGFLDRPGDFDAGFFGISPREAAATDPQQRLVLELVWEALEDAGIVPADLAGTPTAVYVGALRDDWAGLIHRAGPDAVTGHTNTGTHRALIANRVSYALDLRGPSMVVDTAQSSSLVAVHLAAEAVRAGTVPLAIAAGVNLNLLADGVHTAQRFGGLSPDGRCHTFDERANGYVRGEGAAVVVLKPLTQAHADGDDVLAVLHGSAVNNDGATPGLTVPSADAQQRMLTRAHTAAGIDATDVQYVELHGTGTPVGDPIEAAALGAVFAAGRDPADPLLVGSVKTNIGHLEGAAGIAGLVKAVLSIRHRMLPPSLHFARPHPAIPLSELRLRVATAHGPWPHPDRPLIAGVSSFAWAAPTATW</sequence>
<evidence type="ECO:0000256" key="3">
    <source>
        <dbReference type="SAM" id="MobiDB-lite"/>
    </source>
</evidence>
<evidence type="ECO:0000256" key="2">
    <source>
        <dbReference type="RuleBase" id="RU003694"/>
    </source>
</evidence>
<proteinExistence type="inferred from homology"/>
<dbReference type="Pfam" id="PF00109">
    <property type="entry name" value="ketoacyl-synt"/>
    <property type="match status" value="1"/>
</dbReference>
<dbReference type="PROSITE" id="PS52004">
    <property type="entry name" value="KS3_2"/>
    <property type="match status" value="1"/>
</dbReference>
<name>A0A097CSZ9_9ACTN</name>
<feature type="compositionally biased region" description="Low complexity" evidence="3">
    <location>
        <begin position="30"/>
        <end position="39"/>
    </location>
</feature>
<dbReference type="SUPFAM" id="SSF53901">
    <property type="entry name" value="Thiolase-like"/>
    <property type="match status" value="1"/>
</dbReference>
<reference evidence="5" key="1">
    <citation type="submission" date="2013-11" db="EMBL/GenBank/DDBJ databases">
        <title>New antitubercular compounds from marine-derived Verrucosispora sp. MS100047.</title>
        <authorList>
            <person name="Huang P."/>
            <person name="Xie F."/>
            <person name="Wang Q."/>
            <person name="Wang J."/>
            <person name="Wang Q."/>
            <person name="Abdel-Mageed W.M."/>
            <person name="Liu M."/>
            <person name="Han J."/>
            <person name="Song F."/>
            <person name="Dai H."/>
            <person name="Liu X."/>
            <person name="Zhang L."/>
        </authorList>
    </citation>
    <scope>NUCLEOTIDE SEQUENCE</scope>
    <source>
        <strain evidence="5">MS100047</strain>
    </source>
</reference>
<organism evidence="5">
    <name type="scientific">Verrucosispora sp. MS100047</name>
    <dbReference type="NCBI Taxonomy" id="1410949"/>
    <lineage>
        <taxon>Bacteria</taxon>
        <taxon>Bacillati</taxon>
        <taxon>Actinomycetota</taxon>
        <taxon>Actinomycetes</taxon>
        <taxon>Micromonosporales</taxon>
        <taxon>Micromonosporaceae</taxon>
        <taxon>Micromonospora</taxon>
    </lineage>
</organism>
<dbReference type="SMART" id="SM00825">
    <property type="entry name" value="PKS_KS"/>
    <property type="match status" value="1"/>
</dbReference>
<dbReference type="GO" id="GO:0006633">
    <property type="term" value="P:fatty acid biosynthetic process"/>
    <property type="evidence" value="ECO:0007669"/>
    <property type="project" value="TreeGrafter"/>
</dbReference>
<dbReference type="InterPro" id="IPR016039">
    <property type="entry name" value="Thiolase-like"/>
</dbReference>
<dbReference type="InterPro" id="IPR050091">
    <property type="entry name" value="PKS_NRPS_Biosynth_Enz"/>
</dbReference>
<evidence type="ECO:0000256" key="1">
    <source>
        <dbReference type="ARBA" id="ARBA00022679"/>
    </source>
</evidence>
<dbReference type="AlphaFoldDB" id="A0A097CSZ9"/>
<feature type="compositionally biased region" description="Basic and acidic residues" evidence="3">
    <location>
        <begin position="75"/>
        <end position="86"/>
    </location>
</feature>
<dbReference type="Pfam" id="PF02801">
    <property type="entry name" value="Ketoacyl-synt_C"/>
    <property type="match status" value="1"/>
</dbReference>
<keyword evidence="1 2" id="KW-0808">Transferase</keyword>
<dbReference type="InterPro" id="IPR020841">
    <property type="entry name" value="PKS_Beta-ketoAc_synthase_dom"/>
</dbReference>
<evidence type="ECO:0000313" key="5">
    <source>
        <dbReference type="EMBL" id="AIS85776.1"/>
    </source>
</evidence>
<feature type="region of interest" description="Disordered" evidence="3">
    <location>
        <begin position="73"/>
        <end position="94"/>
    </location>
</feature>
<feature type="region of interest" description="Disordered" evidence="3">
    <location>
        <begin position="1"/>
        <end position="39"/>
    </location>
</feature>
<accession>A0A097CSZ9</accession>
<dbReference type="InterPro" id="IPR014031">
    <property type="entry name" value="Ketoacyl_synth_C"/>
</dbReference>
<dbReference type="GO" id="GO:0004312">
    <property type="term" value="F:fatty acid synthase activity"/>
    <property type="evidence" value="ECO:0007669"/>
    <property type="project" value="TreeGrafter"/>
</dbReference>
<protein>
    <submittedName>
        <fullName evidence="5">Beta-ketoacyl synthase</fullName>
    </submittedName>
</protein>
<feature type="domain" description="Ketosynthase family 3 (KS3)" evidence="4">
    <location>
        <begin position="39"/>
        <end position="452"/>
    </location>
</feature>
<dbReference type="InterPro" id="IPR014030">
    <property type="entry name" value="Ketoacyl_synth_N"/>
</dbReference>
<dbReference type="Gene3D" id="3.40.47.10">
    <property type="match status" value="1"/>
</dbReference>
<evidence type="ECO:0000259" key="4">
    <source>
        <dbReference type="PROSITE" id="PS52004"/>
    </source>
</evidence>